<evidence type="ECO:0000256" key="1">
    <source>
        <dbReference type="SAM" id="MobiDB-lite"/>
    </source>
</evidence>
<gene>
    <name evidence="2" type="ORF">I79_016232</name>
</gene>
<dbReference type="EMBL" id="JH000944">
    <property type="protein sequence ID" value="EGW09330.1"/>
    <property type="molecule type" value="Genomic_DNA"/>
</dbReference>
<organism evidence="2 3">
    <name type="scientific">Cricetulus griseus</name>
    <name type="common">Chinese hamster</name>
    <name type="synonym">Cricetulus barabensis griseus</name>
    <dbReference type="NCBI Taxonomy" id="10029"/>
    <lineage>
        <taxon>Eukaryota</taxon>
        <taxon>Metazoa</taxon>
        <taxon>Chordata</taxon>
        <taxon>Craniata</taxon>
        <taxon>Vertebrata</taxon>
        <taxon>Euteleostomi</taxon>
        <taxon>Mammalia</taxon>
        <taxon>Eutheria</taxon>
        <taxon>Euarchontoglires</taxon>
        <taxon>Glires</taxon>
        <taxon>Rodentia</taxon>
        <taxon>Myomorpha</taxon>
        <taxon>Muroidea</taxon>
        <taxon>Cricetidae</taxon>
        <taxon>Cricetinae</taxon>
        <taxon>Cricetulus</taxon>
    </lineage>
</organism>
<accession>G3HYU0</accession>
<evidence type="ECO:0000313" key="2">
    <source>
        <dbReference type="EMBL" id="EGW09330.1"/>
    </source>
</evidence>
<reference evidence="3" key="1">
    <citation type="journal article" date="2011" name="Nat. Biotechnol.">
        <title>The genomic sequence of the Chinese hamster ovary (CHO)-K1 cell line.</title>
        <authorList>
            <person name="Xu X."/>
            <person name="Nagarajan H."/>
            <person name="Lewis N.E."/>
            <person name="Pan S."/>
            <person name="Cai Z."/>
            <person name="Liu X."/>
            <person name="Chen W."/>
            <person name="Xie M."/>
            <person name="Wang W."/>
            <person name="Hammond S."/>
            <person name="Andersen M.R."/>
            <person name="Neff N."/>
            <person name="Passarelli B."/>
            <person name="Koh W."/>
            <person name="Fan H.C."/>
            <person name="Wang J."/>
            <person name="Gui Y."/>
            <person name="Lee K.H."/>
            <person name="Betenbaugh M.J."/>
            <person name="Quake S.R."/>
            <person name="Famili I."/>
            <person name="Palsson B.O."/>
            <person name="Wang J."/>
        </authorList>
    </citation>
    <scope>NUCLEOTIDE SEQUENCE [LARGE SCALE GENOMIC DNA]</scope>
    <source>
        <strain evidence="3">CHO K1 cell line</strain>
    </source>
</reference>
<sequence>MLRRKGRLSSTQATSEENRFKTRPEGVESKKVTGAWKREVVGQGQGLKNKSWWTGW</sequence>
<name>G3HYU0_CRIGR</name>
<feature type="region of interest" description="Disordered" evidence="1">
    <location>
        <begin position="1"/>
        <end position="31"/>
    </location>
</feature>
<dbReference type="InParanoid" id="G3HYU0"/>
<evidence type="ECO:0000313" key="3">
    <source>
        <dbReference type="Proteomes" id="UP000001075"/>
    </source>
</evidence>
<feature type="compositionally biased region" description="Basic and acidic residues" evidence="1">
    <location>
        <begin position="16"/>
        <end position="31"/>
    </location>
</feature>
<proteinExistence type="predicted"/>
<protein>
    <submittedName>
        <fullName evidence="2">Uncharacterized protein</fullName>
    </submittedName>
</protein>
<dbReference type="AlphaFoldDB" id="G3HYU0"/>
<dbReference type="Proteomes" id="UP000001075">
    <property type="component" value="Unassembled WGS sequence"/>
</dbReference>